<dbReference type="SUPFAM" id="SSF55874">
    <property type="entry name" value="ATPase domain of HSP90 chaperone/DNA topoisomerase II/histidine kinase"/>
    <property type="match status" value="1"/>
</dbReference>
<keyword evidence="6" id="KW-0808">Transferase</keyword>
<dbReference type="InterPro" id="IPR029016">
    <property type="entry name" value="GAF-like_dom_sf"/>
</dbReference>
<dbReference type="InterPro" id="IPR036097">
    <property type="entry name" value="HisK_dim/P_sf"/>
</dbReference>
<dbReference type="GO" id="GO:0016020">
    <property type="term" value="C:membrane"/>
    <property type="evidence" value="ECO:0007669"/>
    <property type="project" value="UniProtKB-SubCell"/>
</dbReference>
<evidence type="ECO:0000256" key="9">
    <source>
        <dbReference type="ARBA" id="ARBA00022840"/>
    </source>
</evidence>
<dbReference type="Gene3D" id="1.10.287.130">
    <property type="match status" value="1"/>
</dbReference>
<dbReference type="InterPro" id="IPR005467">
    <property type="entry name" value="His_kinase_dom"/>
</dbReference>
<comment type="similarity">
    <text evidence="3">In the N-terminal section; belongs to the phytochrome family.</text>
</comment>
<evidence type="ECO:0000256" key="11">
    <source>
        <dbReference type="ARBA" id="ARBA00023136"/>
    </source>
</evidence>
<keyword evidence="20" id="KW-1185">Reference proteome</keyword>
<dbReference type="SMART" id="SM00388">
    <property type="entry name" value="HisKA"/>
    <property type="match status" value="1"/>
</dbReference>
<evidence type="ECO:0000313" key="20">
    <source>
        <dbReference type="Proteomes" id="UP000239001"/>
    </source>
</evidence>
<keyword evidence="10" id="KW-0902">Two-component regulatory system</keyword>
<name>A0A2T1LZL9_9CHRO</name>
<feature type="domain" description="PAS" evidence="17">
    <location>
        <begin position="32"/>
        <end position="104"/>
    </location>
</feature>
<feature type="domain" description="Histidine kinase" evidence="15">
    <location>
        <begin position="354"/>
        <end position="576"/>
    </location>
</feature>
<keyword evidence="5 14" id="KW-0597">Phosphoprotein</keyword>
<feature type="modified residue" description="4-aspartylphosphate" evidence="14">
    <location>
        <position position="651"/>
    </location>
</feature>
<dbReference type="InterPro" id="IPR003661">
    <property type="entry name" value="HisK_dim/P_dom"/>
</dbReference>
<protein>
    <recommendedName>
        <fullName evidence="13">Circadian input-output histidine kinase CikA</fullName>
        <ecNumber evidence="4">2.7.13.3</ecNumber>
    </recommendedName>
</protein>
<dbReference type="Gene3D" id="3.30.565.10">
    <property type="entry name" value="Histidine kinase-like ATPase, C-terminal domain"/>
    <property type="match status" value="1"/>
</dbReference>
<dbReference type="InterPro" id="IPR011006">
    <property type="entry name" value="CheY-like_superfamily"/>
</dbReference>
<dbReference type="InterPro" id="IPR004358">
    <property type="entry name" value="Sig_transdc_His_kin-like_C"/>
</dbReference>
<feature type="domain" description="PAC" evidence="18">
    <location>
        <begin position="108"/>
        <end position="160"/>
    </location>
</feature>
<dbReference type="InterPro" id="IPR000700">
    <property type="entry name" value="PAS-assoc_C"/>
</dbReference>
<dbReference type="Pfam" id="PF00512">
    <property type="entry name" value="HisKA"/>
    <property type="match status" value="1"/>
</dbReference>
<dbReference type="SMART" id="SM00086">
    <property type="entry name" value="PAC"/>
    <property type="match status" value="1"/>
</dbReference>
<keyword evidence="11" id="KW-0472">Membrane</keyword>
<dbReference type="Pfam" id="PF13185">
    <property type="entry name" value="GAF_2"/>
    <property type="match status" value="1"/>
</dbReference>
<evidence type="ECO:0000256" key="3">
    <source>
        <dbReference type="ARBA" id="ARBA00006402"/>
    </source>
</evidence>
<evidence type="ECO:0000256" key="12">
    <source>
        <dbReference type="ARBA" id="ARBA00023306"/>
    </source>
</evidence>
<comment type="catalytic activity">
    <reaction evidence="1">
        <text>ATP + protein L-histidine = ADP + protein N-phospho-L-histidine.</text>
        <dbReference type="EC" id="2.7.13.3"/>
    </reaction>
</comment>
<dbReference type="PANTHER" id="PTHR45339">
    <property type="entry name" value="HYBRID SIGNAL TRANSDUCTION HISTIDINE KINASE J"/>
    <property type="match status" value="1"/>
</dbReference>
<dbReference type="OrthoDB" id="502671at2"/>
<dbReference type="PROSITE" id="PS50109">
    <property type="entry name" value="HIS_KIN"/>
    <property type="match status" value="1"/>
</dbReference>
<keyword evidence="9" id="KW-0067">ATP-binding</keyword>
<dbReference type="SMART" id="SM00387">
    <property type="entry name" value="HATPase_c"/>
    <property type="match status" value="1"/>
</dbReference>
<dbReference type="Gene3D" id="3.30.450.20">
    <property type="entry name" value="PAS domain"/>
    <property type="match status" value="1"/>
</dbReference>
<dbReference type="CDD" id="cd00130">
    <property type="entry name" value="PAS"/>
    <property type="match status" value="1"/>
</dbReference>
<evidence type="ECO:0000313" key="19">
    <source>
        <dbReference type="EMBL" id="PSF37869.1"/>
    </source>
</evidence>
<evidence type="ECO:0000256" key="7">
    <source>
        <dbReference type="ARBA" id="ARBA00022741"/>
    </source>
</evidence>
<dbReference type="Proteomes" id="UP000239001">
    <property type="component" value="Unassembled WGS sequence"/>
</dbReference>
<gene>
    <name evidence="19" type="ORF">C7H19_07755</name>
</gene>
<dbReference type="InterPro" id="IPR001610">
    <property type="entry name" value="PAC"/>
</dbReference>
<evidence type="ECO:0000256" key="13">
    <source>
        <dbReference type="ARBA" id="ARBA00074306"/>
    </source>
</evidence>
<dbReference type="GO" id="GO:0005524">
    <property type="term" value="F:ATP binding"/>
    <property type="evidence" value="ECO:0007669"/>
    <property type="project" value="UniProtKB-KW"/>
</dbReference>
<dbReference type="SUPFAM" id="SSF47384">
    <property type="entry name" value="Homodimeric domain of signal transducing histidine kinase"/>
    <property type="match status" value="1"/>
</dbReference>
<dbReference type="PROSITE" id="PS50112">
    <property type="entry name" value="PAS"/>
    <property type="match status" value="1"/>
</dbReference>
<evidence type="ECO:0000256" key="10">
    <source>
        <dbReference type="ARBA" id="ARBA00023012"/>
    </source>
</evidence>
<dbReference type="Gene3D" id="3.40.50.2300">
    <property type="match status" value="1"/>
</dbReference>
<evidence type="ECO:0000259" key="17">
    <source>
        <dbReference type="PROSITE" id="PS50112"/>
    </source>
</evidence>
<dbReference type="SMART" id="SM00065">
    <property type="entry name" value="GAF"/>
    <property type="match status" value="1"/>
</dbReference>
<evidence type="ECO:0000256" key="6">
    <source>
        <dbReference type="ARBA" id="ARBA00022679"/>
    </source>
</evidence>
<evidence type="ECO:0000256" key="14">
    <source>
        <dbReference type="PROSITE-ProRule" id="PRU00169"/>
    </source>
</evidence>
<dbReference type="SUPFAM" id="SSF52172">
    <property type="entry name" value="CheY-like"/>
    <property type="match status" value="1"/>
</dbReference>
<evidence type="ECO:0000256" key="4">
    <source>
        <dbReference type="ARBA" id="ARBA00012438"/>
    </source>
</evidence>
<evidence type="ECO:0000259" key="15">
    <source>
        <dbReference type="PROSITE" id="PS50109"/>
    </source>
</evidence>
<dbReference type="NCBIfam" id="TIGR00229">
    <property type="entry name" value="sensory_box"/>
    <property type="match status" value="1"/>
</dbReference>
<comment type="caution">
    <text evidence="19">The sequence shown here is derived from an EMBL/GenBank/DDBJ whole genome shotgun (WGS) entry which is preliminary data.</text>
</comment>
<dbReference type="Pfam" id="PF08447">
    <property type="entry name" value="PAS_3"/>
    <property type="match status" value="1"/>
</dbReference>
<dbReference type="FunFam" id="3.30.565.10:FF:000010">
    <property type="entry name" value="Sensor histidine kinase RcsC"/>
    <property type="match status" value="1"/>
</dbReference>
<dbReference type="CDD" id="cd16922">
    <property type="entry name" value="HATPase_EvgS-ArcB-TorS-like"/>
    <property type="match status" value="1"/>
</dbReference>
<evidence type="ECO:0000256" key="1">
    <source>
        <dbReference type="ARBA" id="ARBA00000085"/>
    </source>
</evidence>
<dbReference type="AlphaFoldDB" id="A0A2T1LZL9"/>
<sequence length="802" mass="93009">MSDELETPPTDIESLKAELKNLRQIQEELKESKERFSIILKANNDGIWDWNLKSNKIFYSPRWKEMLGYTEEDLPNHHETWVNLLHEDDRNYAVEFLQAYLERKVASYRLEFRLRCKNGGYQWILSRGKAIWDENGNPVRFAGSHTDISERKHRESMLKNLATREHILSEIARQLLDQDFEIVIQSILQKIGEFTGSEQTYIIRYADNQQEWSMFYEWCNPKNPQLKSRLEQYQNQTVNTFPWFAEQLLNSQPIKINNIADIPDSAIQEKELISNSLNPNWLIVPMTTSKKIVGYLGLEASIARYWTTEDVNWLKLVGEFIAIAQARSEAEKALKIAKEKADTANQAKSEFLANMSHELRTPLNAILGFTQVLNRDNSLNKEQQENLNIINRSGEHLLILINDILEMSKIEAGRITYYPQNIDLHILLETVQDMFSLKAKAKHLKLIFYSAFVPQYIYTDEGKLRQVIINLLSNAIKFTNKGSVTLRVKIAEYLENKSKIRLVFEVEDTGIGIDPSEKDKLFEAFGQTKTGLNSQQGTGLGLSISKNFVQLMGGKIQVKSSLGKGSLFIFDIIAEIAHQKELKKCEIKRQVIGLASEQQFYRILVIDNHLESRILLVKLLTYVGFLVKETNQKKEAIALCKNWKPHLILIDLENEAIQEIKKLDHEQKIIIIALTASAFKEEFNQIKLTYNDFIQKPIQEDLLFFKIAQYLKVTYIYDEKSSQKTNHLNTSINYPDIATNQLKLMPKEWRQQLKKATQECSDDTILELVKKIPLEYSDLAKIIQELTHDFLFDSILNLFDED</sequence>
<dbReference type="EMBL" id="PXOH01000006">
    <property type="protein sequence ID" value="PSF37869.1"/>
    <property type="molecule type" value="Genomic_DNA"/>
</dbReference>
<dbReference type="SUPFAM" id="SSF55785">
    <property type="entry name" value="PYP-like sensor domain (PAS domain)"/>
    <property type="match status" value="1"/>
</dbReference>
<dbReference type="Pfam" id="PF02518">
    <property type="entry name" value="HATPase_c"/>
    <property type="match status" value="1"/>
</dbReference>
<dbReference type="CDD" id="cd00082">
    <property type="entry name" value="HisKA"/>
    <property type="match status" value="1"/>
</dbReference>
<dbReference type="FunFam" id="1.10.287.130:FF:000038">
    <property type="entry name" value="Sensory transduction histidine kinase"/>
    <property type="match status" value="1"/>
</dbReference>
<dbReference type="Gene3D" id="3.30.450.40">
    <property type="match status" value="1"/>
</dbReference>
<dbReference type="PANTHER" id="PTHR45339:SF1">
    <property type="entry name" value="HYBRID SIGNAL TRANSDUCTION HISTIDINE KINASE J"/>
    <property type="match status" value="1"/>
</dbReference>
<dbReference type="InterPro" id="IPR013655">
    <property type="entry name" value="PAS_fold_3"/>
</dbReference>
<dbReference type="InterPro" id="IPR035965">
    <property type="entry name" value="PAS-like_dom_sf"/>
</dbReference>
<evidence type="ECO:0000256" key="5">
    <source>
        <dbReference type="ARBA" id="ARBA00022553"/>
    </source>
</evidence>
<comment type="subcellular location">
    <subcellularLocation>
        <location evidence="2">Membrane</location>
    </subcellularLocation>
</comment>
<dbReference type="GO" id="GO:0000155">
    <property type="term" value="F:phosphorelay sensor kinase activity"/>
    <property type="evidence" value="ECO:0007669"/>
    <property type="project" value="InterPro"/>
</dbReference>
<evidence type="ECO:0000256" key="8">
    <source>
        <dbReference type="ARBA" id="ARBA00022777"/>
    </source>
</evidence>
<feature type="domain" description="Response regulatory" evidence="16">
    <location>
        <begin position="602"/>
        <end position="711"/>
    </location>
</feature>
<evidence type="ECO:0000259" key="16">
    <source>
        <dbReference type="PROSITE" id="PS50110"/>
    </source>
</evidence>
<dbReference type="InterPro" id="IPR001789">
    <property type="entry name" value="Sig_transdc_resp-reg_receiver"/>
</dbReference>
<evidence type="ECO:0000256" key="2">
    <source>
        <dbReference type="ARBA" id="ARBA00004370"/>
    </source>
</evidence>
<dbReference type="PRINTS" id="PR00344">
    <property type="entry name" value="BCTRLSENSOR"/>
</dbReference>
<accession>A0A2T1LZL9</accession>
<dbReference type="InterPro" id="IPR000014">
    <property type="entry name" value="PAS"/>
</dbReference>
<keyword evidence="12" id="KW-0131">Cell cycle</keyword>
<reference evidence="19 20" key="2">
    <citation type="submission" date="2018-03" db="EMBL/GenBank/DDBJ databases">
        <authorList>
            <person name="Keele B.F."/>
        </authorList>
    </citation>
    <scope>NUCLEOTIDE SEQUENCE [LARGE SCALE GENOMIC DNA]</scope>
    <source>
        <strain evidence="19 20">CCALA 016</strain>
    </source>
</reference>
<dbReference type="SMART" id="SM00448">
    <property type="entry name" value="REC"/>
    <property type="match status" value="1"/>
</dbReference>
<keyword evidence="7" id="KW-0547">Nucleotide-binding</keyword>
<dbReference type="RefSeq" id="WP_106456310.1">
    <property type="nucleotide sequence ID" value="NZ_PXOH01000006.1"/>
</dbReference>
<organism evidence="19 20">
    <name type="scientific">Aphanothece hegewaldii CCALA 016</name>
    <dbReference type="NCBI Taxonomy" id="2107694"/>
    <lineage>
        <taxon>Bacteria</taxon>
        <taxon>Bacillati</taxon>
        <taxon>Cyanobacteriota</taxon>
        <taxon>Cyanophyceae</taxon>
        <taxon>Oscillatoriophycideae</taxon>
        <taxon>Chroococcales</taxon>
        <taxon>Aphanothecaceae</taxon>
        <taxon>Aphanothece</taxon>
    </lineage>
</organism>
<dbReference type="SUPFAM" id="SSF55781">
    <property type="entry name" value="GAF domain-like"/>
    <property type="match status" value="1"/>
</dbReference>
<dbReference type="EC" id="2.7.13.3" evidence="4"/>
<dbReference type="InterPro" id="IPR003018">
    <property type="entry name" value="GAF"/>
</dbReference>
<proteinExistence type="inferred from homology"/>
<keyword evidence="8 19" id="KW-0418">Kinase</keyword>
<dbReference type="PROSITE" id="PS50110">
    <property type="entry name" value="RESPONSE_REGULATORY"/>
    <property type="match status" value="1"/>
</dbReference>
<reference evidence="19 20" key="1">
    <citation type="submission" date="2018-03" db="EMBL/GenBank/DDBJ databases">
        <title>The ancient ancestry and fast evolution of plastids.</title>
        <authorList>
            <person name="Moore K.R."/>
            <person name="Magnabosco C."/>
            <person name="Momper L."/>
            <person name="Gold D.A."/>
            <person name="Bosak T."/>
            <person name="Fournier G.P."/>
        </authorList>
    </citation>
    <scope>NUCLEOTIDE SEQUENCE [LARGE SCALE GENOMIC DNA]</scope>
    <source>
        <strain evidence="19 20">CCALA 016</strain>
    </source>
</reference>
<evidence type="ECO:0000259" key="18">
    <source>
        <dbReference type="PROSITE" id="PS50113"/>
    </source>
</evidence>
<dbReference type="InterPro" id="IPR003594">
    <property type="entry name" value="HATPase_dom"/>
</dbReference>
<dbReference type="PROSITE" id="PS50113">
    <property type="entry name" value="PAC"/>
    <property type="match status" value="1"/>
</dbReference>
<dbReference type="Pfam" id="PF00072">
    <property type="entry name" value="Response_reg"/>
    <property type="match status" value="1"/>
</dbReference>
<dbReference type="InterPro" id="IPR036890">
    <property type="entry name" value="HATPase_C_sf"/>
</dbReference>
<dbReference type="SMART" id="SM00091">
    <property type="entry name" value="PAS"/>
    <property type="match status" value="1"/>
</dbReference>